<proteinExistence type="predicted"/>
<sequence>MDAIYQQELAQFGLKGSMLSILFVIGKKPGISQRQIADYLVLDQSTISRDIKKLLGNGWISLQKSEDDPRASELSISESGLTLLEKIAPVWSKVHEKMAAHLGNYQIQALDGIIESVKKFNS</sequence>
<accession>A0ABQ3I4Z0</accession>
<dbReference type="SUPFAM" id="SSF46785">
    <property type="entry name" value="Winged helix' DNA-binding domain"/>
    <property type="match status" value="1"/>
</dbReference>
<evidence type="ECO:0000256" key="3">
    <source>
        <dbReference type="ARBA" id="ARBA00023163"/>
    </source>
</evidence>
<keyword evidence="6" id="KW-1185">Reference proteome</keyword>
<evidence type="ECO:0000259" key="4">
    <source>
        <dbReference type="PROSITE" id="PS50995"/>
    </source>
</evidence>
<dbReference type="InterPro" id="IPR036388">
    <property type="entry name" value="WH-like_DNA-bd_sf"/>
</dbReference>
<evidence type="ECO:0000313" key="6">
    <source>
        <dbReference type="Proteomes" id="UP000658258"/>
    </source>
</evidence>
<keyword evidence="1" id="KW-0805">Transcription regulation</keyword>
<dbReference type="Pfam" id="PF01047">
    <property type="entry name" value="MarR"/>
    <property type="match status" value="1"/>
</dbReference>
<dbReference type="PROSITE" id="PS50995">
    <property type="entry name" value="HTH_MARR_2"/>
    <property type="match status" value="1"/>
</dbReference>
<dbReference type="EMBL" id="BNAG01000002">
    <property type="protein sequence ID" value="GHE63097.1"/>
    <property type="molecule type" value="Genomic_DNA"/>
</dbReference>
<name>A0ABQ3I4Z0_9BACT</name>
<organism evidence="5 6">
    <name type="scientific">Roseivirga thermotolerans</name>
    <dbReference type="NCBI Taxonomy" id="1758176"/>
    <lineage>
        <taxon>Bacteria</taxon>
        <taxon>Pseudomonadati</taxon>
        <taxon>Bacteroidota</taxon>
        <taxon>Cytophagia</taxon>
        <taxon>Cytophagales</taxon>
        <taxon>Roseivirgaceae</taxon>
        <taxon>Roseivirga</taxon>
    </lineage>
</organism>
<dbReference type="InterPro" id="IPR000835">
    <property type="entry name" value="HTH_MarR-typ"/>
</dbReference>
<dbReference type="PANTHER" id="PTHR42756">
    <property type="entry name" value="TRANSCRIPTIONAL REGULATOR, MARR"/>
    <property type="match status" value="1"/>
</dbReference>
<reference evidence="6" key="1">
    <citation type="journal article" date="2019" name="Int. J. Syst. Evol. Microbiol.">
        <title>The Global Catalogue of Microorganisms (GCM) 10K type strain sequencing project: providing services to taxonomists for standard genome sequencing and annotation.</title>
        <authorList>
            <consortium name="The Broad Institute Genomics Platform"/>
            <consortium name="The Broad Institute Genome Sequencing Center for Infectious Disease"/>
            <person name="Wu L."/>
            <person name="Ma J."/>
        </authorList>
    </citation>
    <scope>NUCLEOTIDE SEQUENCE [LARGE SCALE GENOMIC DNA]</scope>
    <source>
        <strain evidence="6">CGMCC 1.15111</strain>
    </source>
</reference>
<comment type="caution">
    <text evidence="5">The sequence shown here is derived from an EMBL/GenBank/DDBJ whole genome shotgun (WGS) entry which is preliminary data.</text>
</comment>
<dbReference type="Proteomes" id="UP000658258">
    <property type="component" value="Unassembled WGS sequence"/>
</dbReference>
<keyword evidence="2" id="KW-0238">DNA-binding</keyword>
<dbReference type="Gene3D" id="1.10.10.10">
    <property type="entry name" value="Winged helix-like DNA-binding domain superfamily/Winged helix DNA-binding domain"/>
    <property type="match status" value="1"/>
</dbReference>
<keyword evidence="3" id="KW-0804">Transcription</keyword>
<evidence type="ECO:0000256" key="1">
    <source>
        <dbReference type="ARBA" id="ARBA00023015"/>
    </source>
</evidence>
<dbReference type="SMART" id="SM00347">
    <property type="entry name" value="HTH_MARR"/>
    <property type="match status" value="1"/>
</dbReference>
<dbReference type="PANTHER" id="PTHR42756:SF1">
    <property type="entry name" value="TRANSCRIPTIONAL REPRESSOR OF EMRAB OPERON"/>
    <property type="match status" value="1"/>
</dbReference>
<protein>
    <recommendedName>
        <fullName evidence="4">HTH marR-type domain-containing protein</fullName>
    </recommendedName>
</protein>
<dbReference type="PRINTS" id="PR00598">
    <property type="entry name" value="HTHMARR"/>
</dbReference>
<gene>
    <name evidence="5" type="ORF">GCM10011340_18010</name>
</gene>
<feature type="domain" description="HTH marR-type" evidence="4">
    <location>
        <begin position="1"/>
        <end position="119"/>
    </location>
</feature>
<evidence type="ECO:0000256" key="2">
    <source>
        <dbReference type="ARBA" id="ARBA00023125"/>
    </source>
</evidence>
<dbReference type="InterPro" id="IPR036390">
    <property type="entry name" value="WH_DNA-bd_sf"/>
</dbReference>
<evidence type="ECO:0000313" key="5">
    <source>
        <dbReference type="EMBL" id="GHE63097.1"/>
    </source>
</evidence>